<evidence type="ECO:0000256" key="6">
    <source>
        <dbReference type="PROSITE-ProRule" id="PRU10137"/>
    </source>
</evidence>
<feature type="domain" description="Resolvase/invertase-type recombinase catalytic" evidence="7">
    <location>
        <begin position="1"/>
        <end position="136"/>
    </location>
</feature>
<organism evidence="8 9">
    <name type="scientific">Apilactobacillus kunkeei</name>
    <dbReference type="NCBI Taxonomy" id="148814"/>
    <lineage>
        <taxon>Bacteria</taxon>
        <taxon>Bacillati</taxon>
        <taxon>Bacillota</taxon>
        <taxon>Bacilli</taxon>
        <taxon>Lactobacillales</taxon>
        <taxon>Lactobacillaceae</taxon>
        <taxon>Apilactobacillus</taxon>
    </lineage>
</organism>
<dbReference type="SUPFAM" id="SSF53041">
    <property type="entry name" value="Resolvase-like"/>
    <property type="match status" value="1"/>
</dbReference>
<evidence type="ECO:0000259" key="7">
    <source>
        <dbReference type="PROSITE" id="PS51736"/>
    </source>
</evidence>
<proteinExistence type="inferred from homology"/>
<dbReference type="CDD" id="cd03768">
    <property type="entry name" value="SR_ResInv"/>
    <property type="match status" value="1"/>
</dbReference>
<evidence type="ECO:0000256" key="1">
    <source>
        <dbReference type="ARBA" id="ARBA00009913"/>
    </source>
</evidence>
<dbReference type="GO" id="GO:0015074">
    <property type="term" value="P:DNA integration"/>
    <property type="evidence" value="ECO:0007669"/>
    <property type="project" value="UniProtKB-KW"/>
</dbReference>
<dbReference type="AlphaFoldDB" id="A0A1L8CJC7"/>
<dbReference type="SMART" id="SM00857">
    <property type="entry name" value="Resolvase"/>
    <property type="match status" value="1"/>
</dbReference>
<dbReference type="EMBL" id="BDDX01000017">
    <property type="protein sequence ID" value="GAT91308.1"/>
    <property type="molecule type" value="Genomic_DNA"/>
</dbReference>
<evidence type="ECO:0000256" key="2">
    <source>
        <dbReference type="ARBA" id="ARBA00022908"/>
    </source>
</evidence>
<dbReference type="InterPro" id="IPR036162">
    <property type="entry name" value="Resolvase-like_N_sf"/>
</dbReference>
<dbReference type="InterPro" id="IPR050639">
    <property type="entry name" value="SSR_resolvase"/>
</dbReference>
<feature type="active site" description="O-(5'-phospho-DNA)-serine intermediate" evidence="5 6">
    <location>
        <position position="9"/>
    </location>
</feature>
<evidence type="ECO:0000256" key="3">
    <source>
        <dbReference type="ARBA" id="ARBA00023125"/>
    </source>
</evidence>
<dbReference type="PANTHER" id="PTHR30461:SF26">
    <property type="entry name" value="RESOLVASE HOMOLOG YNEB"/>
    <property type="match status" value="1"/>
</dbReference>
<reference evidence="8 9" key="1">
    <citation type="journal article" date="2016" name="Syst. Appl. Microbiol.">
        <title>Genomic characterization of a fructophilic bee symbiont Lactobacillus kunkeei reveals its niche-specific adaptation.</title>
        <authorList>
            <person name="Maeno S."/>
            <person name="Tanizawa Y."/>
            <person name="Kanesaki Y."/>
            <person name="Kubota E."/>
            <person name="Kumar H."/>
            <person name="Dicks L."/>
            <person name="Salminen S."/>
            <person name="Nakagawa J."/>
            <person name="Arita M."/>
            <person name="Endo A."/>
        </authorList>
    </citation>
    <scope>NUCLEOTIDE SEQUENCE [LARGE SCALE GENOMIC DNA]</scope>
    <source>
        <strain evidence="8 9">FF30-6</strain>
    </source>
</reference>
<keyword evidence="2" id="KW-0229">DNA integration</keyword>
<dbReference type="InterPro" id="IPR006118">
    <property type="entry name" value="Recombinase_CS"/>
</dbReference>
<dbReference type="GO" id="GO:0000150">
    <property type="term" value="F:DNA strand exchange activity"/>
    <property type="evidence" value="ECO:0007669"/>
    <property type="project" value="InterPro"/>
</dbReference>
<evidence type="ECO:0000313" key="8">
    <source>
        <dbReference type="EMBL" id="GAT91308.1"/>
    </source>
</evidence>
<keyword evidence="4" id="KW-0233">DNA recombination</keyword>
<comment type="similarity">
    <text evidence="1">Belongs to the site-specific recombinase resolvase family.</text>
</comment>
<evidence type="ECO:0000313" key="9">
    <source>
        <dbReference type="Proteomes" id="UP000186588"/>
    </source>
</evidence>
<dbReference type="Pfam" id="PF00239">
    <property type="entry name" value="Resolvase"/>
    <property type="match status" value="1"/>
</dbReference>
<dbReference type="PANTHER" id="PTHR30461">
    <property type="entry name" value="DNA-INVERTASE FROM LAMBDOID PROPHAGE"/>
    <property type="match status" value="1"/>
</dbReference>
<comment type="caution">
    <text evidence="8">The sequence shown here is derived from an EMBL/GenBank/DDBJ whole genome shotgun (WGS) entry which is preliminary data.</text>
</comment>
<name>A0A1L8CJC7_9LACO</name>
<sequence length="193" mass="22036">MRYGYARVSTLGQSLDNQIQDLRDNGVLKKNIYTDKYTGTSTDRVGFQKLLDTLKSDDTLVVTKLDRLARNTREALNVLNELQDKNIKINILNLGLIDNSSIGKFTTTVLLAVAEMERDMIVNRTQEGKKYAKKHNPNYREGRRTRLTGKNKDKYPAIYEYKQSHTADETAKAFGISVRTVFYVNSIFKDSGK</sequence>
<dbReference type="Gene3D" id="3.40.50.1390">
    <property type="entry name" value="Resolvase, N-terminal catalytic domain"/>
    <property type="match status" value="1"/>
</dbReference>
<evidence type="ECO:0000256" key="4">
    <source>
        <dbReference type="ARBA" id="ARBA00023172"/>
    </source>
</evidence>
<dbReference type="Proteomes" id="UP000186588">
    <property type="component" value="Unassembled WGS sequence"/>
</dbReference>
<dbReference type="PROSITE" id="PS00397">
    <property type="entry name" value="RECOMBINASES_1"/>
    <property type="match status" value="1"/>
</dbReference>
<gene>
    <name evidence="8" type="ORF">FF306_01430</name>
</gene>
<dbReference type="PROSITE" id="PS51736">
    <property type="entry name" value="RECOMBINASES_3"/>
    <property type="match status" value="1"/>
</dbReference>
<accession>A0A1L8CJC7</accession>
<dbReference type="GO" id="GO:0003677">
    <property type="term" value="F:DNA binding"/>
    <property type="evidence" value="ECO:0007669"/>
    <property type="project" value="UniProtKB-KW"/>
</dbReference>
<dbReference type="RefSeq" id="WP_094751210.1">
    <property type="nucleotide sequence ID" value="NZ_BDDX01000017.1"/>
</dbReference>
<evidence type="ECO:0000256" key="5">
    <source>
        <dbReference type="PIRSR" id="PIRSR606118-50"/>
    </source>
</evidence>
<keyword evidence="3" id="KW-0238">DNA-binding</keyword>
<protein>
    <submittedName>
        <fullName evidence="8">Resolvase</fullName>
    </submittedName>
</protein>
<dbReference type="InterPro" id="IPR006119">
    <property type="entry name" value="Resolv_N"/>
</dbReference>